<evidence type="ECO:0000256" key="5">
    <source>
        <dbReference type="SAM" id="Phobius"/>
    </source>
</evidence>
<dbReference type="FunFam" id="1.10.287.950:FF:000001">
    <property type="entry name" value="Methyl-accepting chemotaxis sensory transducer"/>
    <property type="match status" value="1"/>
</dbReference>
<dbReference type="PROSITE" id="PS50111">
    <property type="entry name" value="CHEMOTAXIS_TRANSDUC_2"/>
    <property type="match status" value="1"/>
</dbReference>
<dbReference type="InterPro" id="IPR004089">
    <property type="entry name" value="MCPsignal_dom"/>
</dbReference>
<keyword evidence="2" id="KW-0145">Chemotaxis</keyword>
<dbReference type="Gene3D" id="3.30.450.20">
    <property type="entry name" value="PAS domain"/>
    <property type="match status" value="1"/>
</dbReference>
<evidence type="ECO:0000259" key="6">
    <source>
        <dbReference type="PROSITE" id="PS50111"/>
    </source>
</evidence>
<dbReference type="GO" id="GO:0007165">
    <property type="term" value="P:signal transduction"/>
    <property type="evidence" value="ECO:0007669"/>
    <property type="project" value="UniProtKB-KW"/>
</dbReference>
<evidence type="ECO:0000256" key="1">
    <source>
        <dbReference type="ARBA" id="ARBA00004370"/>
    </source>
</evidence>
<dbReference type="EMBL" id="AHMM02000004">
    <property type="protein sequence ID" value="EQA38888.1"/>
    <property type="molecule type" value="Genomic_DNA"/>
</dbReference>
<proteinExistence type="inferred from homology"/>
<accession>V6HG07</accession>
<organism evidence="8 9">
    <name type="scientific">Leptospira inadai serovar Lyme str. 10</name>
    <dbReference type="NCBI Taxonomy" id="1049790"/>
    <lineage>
        <taxon>Bacteria</taxon>
        <taxon>Pseudomonadati</taxon>
        <taxon>Spirochaetota</taxon>
        <taxon>Spirochaetia</taxon>
        <taxon>Leptospirales</taxon>
        <taxon>Leptospiraceae</taxon>
        <taxon>Leptospira</taxon>
    </lineage>
</organism>
<evidence type="ECO:0000256" key="2">
    <source>
        <dbReference type="ARBA" id="ARBA00022500"/>
    </source>
</evidence>
<keyword evidence="5" id="KW-1133">Transmembrane helix</keyword>
<dbReference type="SMART" id="SM00283">
    <property type="entry name" value="MA"/>
    <property type="match status" value="1"/>
</dbReference>
<feature type="transmembrane region" description="Helical" evidence="5">
    <location>
        <begin position="370"/>
        <end position="393"/>
    </location>
</feature>
<keyword evidence="5" id="KW-0472">Membrane</keyword>
<evidence type="ECO:0000256" key="4">
    <source>
        <dbReference type="PROSITE-ProRule" id="PRU00284"/>
    </source>
</evidence>
<dbReference type="AlphaFoldDB" id="V6HG07"/>
<dbReference type="Gene3D" id="1.10.287.950">
    <property type="entry name" value="Methyl-accepting chemotaxis protein"/>
    <property type="match status" value="1"/>
</dbReference>
<dbReference type="GO" id="GO:0004888">
    <property type="term" value="F:transmembrane signaling receptor activity"/>
    <property type="evidence" value="ECO:0007669"/>
    <property type="project" value="TreeGrafter"/>
</dbReference>
<dbReference type="Proteomes" id="UP000018719">
    <property type="component" value="Unassembled WGS sequence"/>
</dbReference>
<dbReference type="InterPro" id="IPR003660">
    <property type="entry name" value="HAMP_dom"/>
</dbReference>
<evidence type="ECO:0000313" key="9">
    <source>
        <dbReference type="Proteomes" id="UP000018719"/>
    </source>
</evidence>
<comment type="similarity">
    <text evidence="3">Belongs to the methyl-accepting chemotaxis (MCP) protein family.</text>
</comment>
<sequence>MSPSQIREDISQSKNLSLNSISLIQSLSEMFTHRDRKNGRYYNRELTFLLLKKGAYASLHLAMSIRTRVSVYVSLVLIAGFSLLTVINSISSYRNLRSEIERNSEVTAERWALEVKDMLDVGLGMIRGFRWPLIYSTPERSQVVSAIRGMLGRNKNWFGMWLIYEPNAFDGKDAQFRNTVGHDASGRFVPYVGRSKGVNVLDLEPSVNYDTNDEKAEYYNIPKRTNEMAVIDPYVYPVAGKDVWMISLVAPISLEANFYGVAGIDIALDQLQAFFKDIKPFRGQGYISLISPKGLYAAHSLHPELLGKQLPNSEELDLVLRTKEQAKRFSFESEDHLHYYLPFRLGRDTRHWVVKISIPMSIFWEDLSKVILESIVSSALILITVLIVLNVIFKRLITSGLLQAIGFSQEIAKGNLTVHSDYDRDDEIGKVLGAMAQMRDGLRKIVAEISSTAVKISKTSDEMNFSSSHFSDVAQTQASAAEESSAAVEELASSAENVGKSMERAVSNMKEIDGNVVLLREQIASINQEMQGLAGLATQSKEEASSGENAMSSSMRAMAGIRDSASRITEILSIITDISEKTNLLALNAAIEAARAGDAGKGFAVVAEEIGKLATKTSVSVQEIGNLVNSTNEAVANGNAKVGEASEVLKRLKVRVEEFDRTAKSVLVSVKTQENNTVEIRQSASSLMNFSMQIEEAVLEQKRATDEITKTILSISEGTQEIAAGADQVTGYSGEMRGQASHLSSLVGRFRTE</sequence>
<name>V6HG07_9LEPT</name>
<dbReference type="SUPFAM" id="SSF58104">
    <property type="entry name" value="Methyl-accepting chemotaxis protein (MCP) signaling domain"/>
    <property type="match status" value="1"/>
</dbReference>
<dbReference type="GO" id="GO:0005886">
    <property type="term" value="C:plasma membrane"/>
    <property type="evidence" value="ECO:0007669"/>
    <property type="project" value="TreeGrafter"/>
</dbReference>
<dbReference type="GO" id="GO:0006935">
    <property type="term" value="P:chemotaxis"/>
    <property type="evidence" value="ECO:0007669"/>
    <property type="project" value="UniProtKB-KW"/>
</dbReference>
<dbReference type="STRING" id="1049790.LEP1GSC047_0629"/>
<evidence type="ECO:0000259" key="7">
    <source>
        <dbReference type="PROSITE" id="PS50885"/>
    </source>
</evidence>
<keyword evidence="4" id="KW-0807">Transducer</keyword>
<feature type="domain" description="Methyl-accepting transducer" evidence="6">
    <location>
        <begin position="452"/>
        <end position="716"/>
    </location>
</feature>
<dbReference type="CDD" id="cd06225">
    <property type="entry name" value="HAMP"/>
    <property type="match status" value="1"/>
</dbReference>
<feature type="transmembrane region" description="Helical" evidence="5">
    <location>
        <begin position="71"/>
        <end position="90"/>
    </location>
</feature>
<dbReference type="SMART" id="SM00304">
    <property type="entry name" value="HAMP"/>
    <property type="match status" value="1"/>
</dbReference>
<dbReference type="PANTHER" id="PTHR43531">
    <property type="entry name" value="PROTEIN ICFG"/>
    <property type="match status" value="1"/>
</dbReference>
<dbReference type="Pfam" id="PF00672">
    <property type="entry name" value="HAMP"/>
    <property type="match status" value="1"/>
</dbReference>
<evidence type="ECO:0000313" key="8">
    <source>
        <dbReference type="EMBL" id="EQA38888.1"/>
    </source>
</evidence>
<dbReference type="CDD" id="cd12913">
    <property type="entry name" value="PDC1_MCP_like"/>
    <property type="match status" value="1"/>
</dbReference>
<dbReference type="InterPro" id="IPR051310">
    <property type="entry name" value="MCP_chemotaxis"/>
</dbReference>
<gene>
    <name evidence="8" type="ORF">LEP1GSC047_0629</name>
</gene>
<dbReference type="Pfam" id="PF00015">
    <property type="entry name" value="MCPsignal"/>
    <property type="match status" value="1"/>
</dbReference>
<dbReference type="PROSITE" id="PS50885">
    <property type="entry name" value="HAMP"/>
    <property type="match status" value="1"/>
</dbReference>
<dbReference type="PANTHER" id="PTHR43531:SF11">
    <property type="entry name" value="METHYL-ACCEPTING CHEMOTAXIS PROTEIN 3"/>
    <property type="match status" value="1"/>
</dbReference>
<reference evidence="8 9" key="1">
    <citation type="submission" date="2013-05" db="EMBL/GenBank/DDBJ databases">
        <authorList>
            <person name="Harkins D.M."/>
            <person name="Durkin A.S."/>
            <person name="Brinkac L.M."/>
            <person name="Haft D.H."/>
            <person name="Selengut J.D."/>
            <person name="Sanka R."/>
            <person name="DePew J."/>
            <person name="Purushe J."/>
            <person name="Hartskeerl R.A."/>
            <person name="Ahmed A."/>
            <person name="van der Linden H."/>
            <person name="Goris M.G.A."/>
            <person name="Vinetz J.M."/>
            <person name="Sutton G.G."/>
            <person name="Nierman W.C."/>
            <person name="Fouts D.E."/>
        </authorList>
    </citation>
    <scope>NUCLEOTIDE SEQUENCE [LARGE SCALE GENOMIC DNA]</scope>
    <source>
        <strain evidence="8 9">10</strain>
    </source>
</reference>
<feature type="domain" description="HAMP" evidence="7">
    <location>
        <begin position="395"/>
        <end position="447"/>
    </location>
</feature>
<evidence type="ECO:0000256" key="3">
    <source>
        <dbReference type="ARBA" id="ARBA00029447"/>
    </source>
</evidence>
<comment type="caution">
    <text evidence="8">The sequence shown here is derived from an EMBL/GenBank/DDBJ whole genome shotgun (WGS) entry which is preliminary data.</text>
</comment>
<protein>
    <submittedName>
        <fullName evidence="8">Methyl-accepting chemotaxis protein signaling domain protein</fullName>
    </submittedName>
</protein>
<keyword evidence="5" id="KW-0812">Transmembrane</keyword>
<dbReference type="Pfam" id="PF22673">
    <property type="entry name" value="MCP-like_PDC_1"/>
    <property type="match status" value="1"/>
</dbReference>
<comment type="subcellular location">
    <subcellularLocation>
        <location evidence="1">Membrane</location>
    </subcellularLocation>
</comment>